<gene>
    <name evidence="1" type="ORF">TcWFU_002120</name>
</gene>
<dbReference type="Proteomes" id="UP001651158">
    <property type="component" value="Unassembled WGS sequence"/>
</dbReference>
<protein>
    <recommendedName>
        <fullName evidence="3">RRM domain-containing protein</fullName>
    </recommendedName>
</protein>
<evidence type="ECO:0008006" key="3">
    <source>
        <dbReference type="Google" id="ProtNLM"/>
    </source>
</evidence>
<dbReference type="EMBL" id="JAKROA010000027">
    <property type="protein sequence ID" value="KAL5102717.1"/>
    <property type="molecule type" value="Genomic_DNA"/>
</dbReference>
<sequence length="132" mass="15400">MERLSAPILYHLRRQIQSKLLILCHQCFCRVCVQCSEEQRIVRKVHKPRLLGYLQQGAYTERCTVRDWRTKESKDYGFVAFAEVARSTRQQGHCLHLIKGVPIHVRVFKLTKTKKDKLAIPSPARGERAEDV</sequence>
<keyword evidence="2" id="KW-1185">Reference proteome</keyword>
<evidence type="ECO:0000313" key="1">
    <source>
        <dbReference type="EMBL" id="KAL5102717.1"/>
    </source>
</evidence>
<comment type="caution">
    <text evidence="1">The sequence shown here is derived from an EMBL/GenBank/DDBJ whole genome shotgun (WGS) entry which is preliminary data.</text>
</comment>
<accession>A0ABR4PZA3</accession>
<name>A0ABR4PZA3_9CEST</name>
<proteinExistence type="predicted"/>
<organism evidence="1 2">
    <name type="scientific">Taenia crassiceps</name>
    <dbReference type="NCBI Taxonomy" id="6207"/>
    <lineage>
        <taxon>Eukaryota</taxon>
        <taxon>Metazoa</taxon>
        <taxon>Spiralia</taxon>
        <taxon>Lophotrochozoa</taxon>
        <taxon>Platyhelminthes</taxon>
        <taxon>Cestoda</taxon>
        <taxon>Eucestoda</taxon>
        <taxon>Cyclophyllidea</taxon>
        <taxon>Taeniidae</taxon>
        <taxon>Taenia</taxon>
    </lineage>
</organism>
<reference evidence="1 2" key="1">
    <citation type="journal article" date="2022" name="Front. Cell. Infect. Microbiol.">
        <title>The Genomes of Two Strains of Taenia crassiceps the Animal Model for the Study of Human Cysticercosis.</title>
        <authorList>
            <person name="Bobes R.J."/>
            <person name="Estrada K."/>
            <person name="Rios-Valencia D.G."/>
            <person name="Calderon-Gallegos A."/>
            <person name="de la Torre P."/>
            <person name="Carrero J.C."/>
            <person name="Sanchez-Flores A."/>
            <person name="Laclette J.P."/>
        </authorList>
    </citation>
    <scope>NUCLEOTIDE SEQUENCE [LARGE SCALE GENOMIC DNA]</scope>
    <source>
        <strain evidence="1">WFUcys</strain>
    </source>
</reference>
<evidence type="ECO:0000313" key="2">
    <source>
        <dbReference type="Proteomes" id="UP001651158"/>
    </source>
</evidence>